<comment type="caution">
    <text evidence="1">The sequence shown here is derived from an EMBL/GenBank/DDBJ whole genome shotgun (WGS) entry which is preliminary data.</text>
</comment>
<organism evidence="1 2">
    <name type="scientific">Prorocentrum cordatum</name>
    <dbReference type="NCBI Taxonomy" id="2364126"/>
    <lineage>
        <taxon>Eukaryota</taxon>
        <taxon>Sar</taxon>
        <taxon>Alveolata</taxon>
        <taxon>Dinophyceae</taxon>
        <taxon>Prorocentrales</taxon>
        <taxon>Prorocentraceae</taxon>
        <taxon>Prorocentrum</taxon>
    </lineage>
</organism>
<proteinExistence type="predicted"/>
<dbReference type="InterPro" id="IPR008884">
    <property type="entry name" value="TylF_MeTrfase"/>
</dbReference>
<dbReference type="Proteomes" id="UP001189429">
    <property type="component" value="Unassembled WGS sequence"/>
</dbReference>
<evidence type="ECO:0000313" key="1">
    <source>
        <dbReference type="EMBL" id="CAK0895588.1"/>
    </source>
</evidence>
<evidence type="ECO:0000313" key="2">
    <source>
        <dbReference type="Proteomes" id="UP001189429"/>
    </source>
</evidence>
<protein>
    <recommendedName>
        <fullName evidence="3">Methyltransferase</fullName>
    </recommendedName>
</protein>
<accession>A0ABN9X814</accession>
<reference evidence="1" key="1">
    <citation type="submission" date="2023-10" db="EMBL/GenBank/DDBJ databases">
        <authorList>
            <person name="Chen Y."/>
            <person name="Shah S."/>
            <person name="Dougan E. K."/>
            <person name="Thang M."/>
            <person name="Chan C."/>
        </authorList>
    </citation>
    <scope>NUCLEOTIDE SEQUENCE [LARGE SCALE GENOMIC DNA]</scope>
</reference>
<dbReference type="InterPro" id="IPR029063">
    <property type="entry name" value="SAM-dependent_MTases_sf"/>
</dbReference>
<dbReference type="PANTHER" id="PTHR40036">
    <property type="entry name" value="MACROCIN O-METHYLTRANSFERASE"/>
    <property type="match status" value="1"/>
</dbReference>
<dbReference type="PANTHER" id="PTHR40036:SF1">
    <property type="entry name" value="MACROCIN O-METHYLTRANSFERASE"/>
    <property type="match status" value="1"/>
</dbReference>
<keyword evidence="2" id="KW-1185">Reference proteome</keyword>
<dbReference type="SUPFAM" id="SSF53335">
    <property type="entry name" value="S-adenosyl-L-methionine-dependent methyltransferases"/>
    <property type="match status" value="1"/>
</dbReference>
<evidence type="ECO:0008006" key="3">
    <source>
        <dbReference type="Google" id="ProtNLM"/>
    </source>
</evidence>
<gene>
    <name evidence="1" type="ORF">PCOR1329_LOCUS74299</name>
</gene>
<dbReference type="EMBL" id="CAUYUJ010020060">
    <property type="protein sequence ID" value="CAK0895588.1"/>
    <property type="molecule type" value="Genomic_DNA"/>
</dbReference>
<dbReference type="Pfam" id="PF05711">
    <property type="entry name" value="TylF"/>
    <property type="match status" value="1"/>
</dbReference>
<dbReference type="Gene3D" id="3.40.50.150">
    <property type="entry name" value="Vaccinia Virus protein VP39"/>
    <property type="match status" value="1"/>
</dbReference>
<name>A0ABN9X814_9DINO</name>
<sequence>MFWGHGFRHLDTLVLGTCRVRPVGMLEQSVPAREVLRGHGGGGMMARSELRAVLGHLAAVGDVEGAVVELGCNAGSTSVLVRRLLDHPGMPAREFHVYDSWEGLPEKHQKDGESDWYASGSLASTQEQLQRKFRRANLKPPKQHKGWFSDAVYPDRIAFAFFDGDFYQSILDSFQAVYPRLVPGARVVIDDYGASRLPGCKLACDEFLADKPEKVIRILGYGIERFRWESQPEGDFSTGGVMIKQAAEP</sequence>